<protein>
    <submittedName>
        <fullName evidence="1">Uncharacterized protein</fullName>
    </submittedName>
</protein>
<organism evidence="1 2">
    <name type="scientific">Ephemerocybe angulata</name>
    <dbReference type="NCBI Taxonomy" id="980116"/>
    <lineage>
        <taxon>Eukaryota</taxon>
        <taxon>Fungi</taxon>
        <taxon>Dikarya</taxon>
        <taxon>Basidiomycota</taxon>
        <taxon>Agaricomycotina</taxon>
        <taxon>Agaricomycetes</taxon>
        <taxon>Agaricomycetidae</taxon>
        <taxon>Agaricales</taxon>
        <taxon>Agaricineae</taxon>
        <taxon>Psathyrellaceae</taxon>
        <taxon>Ephemerocybe</taxon>
    </lineage>
</organism>
<evidence type="ECO:0000313" key="1">
    <source>
        <dbReference type="EMBL" id="KAF6748743.1"/>
    </source>
</evidence>
<comment type="caution">
    <text evidence="1">The sequence shown here is derived from an EMBL/GenBank/DDBJ whole genome shotgun (WGS) entry which is preliminary data.</text>
</comment>
<evidence type="ECO:0000313" key="2">
    <source>
        <dbReference type="Proteomes" id="UP000521943"/>
    </source>
</evidence>
<dbReference type="Proteomes" id="UP000521943">
    <property type="component" value="Unassembled WGS sequence"/>
</dbReference>
<proteinExistence type="predicted"/>
<accession>A0A8H6LYG6</accession>
<dbReference type="AlphaFoldDB" id="A0A8H6LYG6"/>
<gene>
    <name evidence="1" type="ORF">DFP72DRAFT_1073845</name>
</gene>
<name>A0A8H6LYG6_9AGAR</name>
<dbReference type="EMBL" id="JACGCI010000068">
    <property type="protein sequence ID" value="KAF6748743.1"/>
    <property type="molecule type" value="Genomic_DNA"/>
</dbReference>
<reference evidence="1 2" key="1">
    <citation type="submission" date="2020-07" db="EMBL/GenBank/DDBJ databases">
        <title>Comparative genomics of pyrophilous fungi reveals a link between fire events and developmental genes.</title>
        <authorList>
            <consortium name="DOE Joint Genome Institute"/>
            <person name="Steindorff A.S."/>
            <person name="Carver A."/>
            <person name="Calhoun S."/>
            <person name="Stillman K."/>
            <person name="Liu H."/>
            <person name="Lipzen A."/>
            <person name="Pangilinan J."/>
            <person name="Labutti K."/>
            <person name="Bruns T.D."/>
            <person name="Grigoriev I.V."/>
        </authorList>
    </citation>
    <scope>NUCLEOTIDE SEQUENCE [LARGE SCALE GENOMIC DNA]</scope>
    <source>
        <strain evidence="1 2">CBS 144469</strain>
    </source>
</reference>
<sequence>MLQRNCKIFDLKLLDSLSQFVTTMRAQEGAALHTIVGDMPSRLLDALPCSTIYPSANRELQA</sequence>
<keyword evidence="2" id="KW-1185">Reference proteome</keyword>